<evidence type="ECO:0000313" key="3">
    <source>
        <dbReference type="Proteomes" id="UP000198877"/>
    </source>
</evidence>
<evidence type="ECO:0000313" key="2">
    <source>
        <dbReference type="EMBL" id="SFR71753.1"/>
    </source>
</evidence>
<name>A0A1I6IYI3_9MICO</name>
<dbReference type="Proteomes" id="UP000198877">
    <property type="component" value="Unassembled WGS sequence"/>
</dbReference>
<accession>A0A1I6IYI3</accession>
<protein>
    <submittedName>
        <fullName evidence="2">Uncharacterized protein</fullName>
    </submittedName>
</protein>
<gene>
    <name evidence="2" type="ORF">SAMN04488591_3119</name>
</gene>
<organism evidence="2 3">
    <name type="scientific">Microbacterium azadirachtae</name>
    <dbReference type="NCBI Taxonomy" id="582680"/>
    <lineage>
        <taxon>Bacteria</taxon>
        <taxon>Bacillati</taxon>
        <taxon>Actinomycetota</taxon>
        <taxon>Actinomycetes</taxon>
        <taxon>Micrococcales</taxon>
        <taxon>Microbacteriaceae</taxon>
        <taxon>Microbacterium</taxon>
    </lineage>
</organism>
<reference evidence="3" key="1">
    <citation type="submission" date="2016-10" db="EMBL/GenBank/DDBJ databases">
        <authorList>
            <person name="Varghese N."/>
            <person name="Submissions S."/>
        </authorList>
    </citation>
    <scope>NUCLEOTIDE SEQUENCE [LARGE SCALE GENOMIC DNA]</scope>
    <source>
        <strain evidence="3">CL127</strain>
    </source>
</reference>
<dbReference type="AlphaFoldDB" id="A0A1I6IYI3"/>
<sequence length="87" mass="8709">MNKATTTRSVGLAVGALALIAVSGFIGFGVGAQGQGAANAQQPGSASTDQYFEEVLIEIDLAGAKLKSEGPGAEQAATGKYREAHDA</sequence>
<proteinExistence type="predicted"/>
<dbReference type="RefSeq" id="WP_091741362.1">
    <property type="nucleotide sequence ID" value="NZ_FOYR01000004.1"/>
</dbReference>
<feature type="region of interest" description="Disordered" evidence="1">
    <location>
        <begin position="68"/>
        <end position="87"/>
    </location>
</feature>
<dbReference type="EMBL" id="FOYR01000004">
    <property type="protein sequence ID" value="SFR71753.1"/>
    <property type="molecule type" value="Genomic_DNA"/>
</dbReference>
<evidence type="ECO:0000256" key="1">
    <source>
        <dbReference type="SAM" id="MobiDB-lite"/>
    </source>
</evidence>